<dbReference type="PANTHER" id="PTHR30081:SF1">
    <property type="entry name" value="PROTEIN TRANSLOCASE SUBUNIT SECD"/>
    <property type="match status" value="1"/>
</dbReference>
<dbReference type="EMBL" id="CP036434">
    <property type="protein sequence ID" value="QDV06639.1"/>
    <property type="molecule type" value="Genomic_DNA"/>
</dbReference>
<comment type="function">
    <text evidence="10">Part of the Sec protein translocase complex. Interacts with the SecYEG preprotein conducting channel. SecDF uses the proton motive force (PMF) to complete protein translocation after the ATP-dependent function of SecA.</text>
</comment>
<evidence type="ECO:0000256" key="7">
    <source>
        <dbReference type="ARBA" id="ARBA00022989"/>
    </source>
</evidence>
<sequence length="992" mass="107155">MVDNLNRKLILIFGALAVAVISLLLLPFRLGLDLQGGTRLTYSVDLEKARAEKLIPDGQTDAAAIEEIIKVWRERVDPKGVKGVTLRKEGSNRIVIELPGSESVVAKKANSTLAQDFKVGATVEGDDSALVLADDTSAADFPASGGRIQVAGKTLRYGRRIGKTLYSVTFVDPTERAAIPAGAATDLEASDPWRSLIENTGRMEVMMHATTADAAGGFDLTTETDKAREWSRANPNASITDYNAKLAEQNPETALGRLRFFPRKLEASNADTQVADRLVALIVESNPKWIFSGSDFTRVFGSFDRNGRPAVGFDIATNRHEDFEQFTTEHEGEQMAIVIDNEIVTDPNLNQPLRTGGIITGGSFGFAQAEVNDLVNVLNSGSLDLEPQFEDRETVGATLGATYVKQGFFSVVIGLVAVLAFIAVYYKRLGVYAAISLVFNLVLLMGAMAVLQATLTLPGVAGIILTVGMAVDANILIYERIREEALKGRRPAQSAKDGFANALSTIVDANLTTLITAVILYKFGSGPVQGFATTLIVGILTSMFSALVVTRVMVHYALEKGVERWDMARAVQDTNIDFMGIAKKSMIGSAVLIVLGVVFFSTIPRVEKYSIDFLGGNSMQLTTAKAETQESVASKIAGLGDVFTSATVQPLLSSAAEGGYRKFQVEFKSEETADSAAAGKYRAEVETRLVDFLAPNRFVFDENGTGTSGTIYFENEHTAENIQAVLSGTDMGDLTVTPVDGSQRTFRFETPEKMSSNVAGQKILDAFANKKDPNGVDFTLAQPIPQSASVGPQVVQQLRDDAILAIILSLFAVVMYIRFRFAEYSYGFAAVIALLHDVLMTVGFLAIAIKTQLINAQVSLVMIAAFLTIIGYSLNDTIVVFDRIRENLKPLSGKIKLSEIINRSINQTLARTVLTSLTTMITVMILFFFNVGSRSDLEGFSYAVIIGVIVGTYSSMFIASPALLWLEGKRLDRLANEPVEGAATPSLKSADA</sequence>
<dbReference type="FunFam" id="1.20.1640.10:FF:000004">
    <property type="entry name" value="Protein translocase subunit SecD"/>
    <property type="match status" value="1"/>
</dbReference>
<dbReference type="Proteomes" id="UP000320390">
    <property type="component" value="Chromosome"/>
</dbReference>
<comment type="subcellular location">
    <subcellularLocation>
        <location evidence="1 10">Cell membrane</location>
        <topology evidence="1 10">Multi-pass membrane protein</topology>
    </subcellularLocation>
</comment>
<dbReference type="InterPro" id="IPR055344">
    <property type="entry name" value="SecD_SecF_C_bact"/>
</dbReference>
<evidence type="ECO:0000256" key="8">
    <source>
        <dbReference type="ARBA" id="ARBA00023010"/>
    </source>
</evidence>
<comment type="subunit">
    <text evidence="10">Forms a complex with SecF. Part of the essential Sec protein translocation apparatus which comprises SecA, SecYEG and auxiliary proteins SecDF. Other proteins may also be involved.</text>
</comment>
<feature type="transmembrane region" description="Helical" evidence="10">
    <location>
        <begin position="802"/>
        <end position="819"/>
    </location>
</feature>
<dbReference type="SUPFAM" id="SSF82866">
    <property type="entry name" value="Multidrug efflux transporter AcrB transmembrane domain"/>
    <property type="match status" value="2"/>
</dbReference>
<dbReference type="InterPro" id="IPR054384">
    <property type="entry name" value="SecDF_P1_head"/>
</dbReference>
<keyword evidence="9 10" id="KW-0472">Membrane</keyword>
<evidence type="ECO:0000256" key="4">
    <source>
        <dbReference type="ARBA" id="ARBA00022519"/>
    </source>
</evidence>
<dbReference type="Pfam" id="PF02355">
    <property type="entry name" value="SecD_SecF_C"/>
    <property type="match status" value="2"/>
</dbReference>
<dbReference type="HAMAP" id="MF_01463_B">
    <property type="entry name" value="SecD_B"/>
    <property type="match status" value="1"/>
</dbReference>
<feature type="transmembrane region" description="Helical" evidence="10">
    <location>
        <begin position="530"/>
        <end position="554"/>
    </location>
</feature>
<dbReference type="GO" id="GO:0006605">
    <property type="term" value="P:protein targeting"/>
    <property type="evidence" value="ECO:0007669"/>
    <property type="project" value="UniProtKB-UniRule"/>
</dbReference>
<keyword evidence="3 10" id="KW-1003">Cell membrane</keyword>
<evidence type="ECO:0000256" key="2">
    <source>
        <dbReference type="ARBA" id="ARBA00022448"/>
    </source>
</evidence>
<organism evidence="13 14">
    <name type="scientific">Saltatorellus ferox</name>
    <dbReference type="NCBI Taxonomy" id="2528018"/>
    <lineage>
        <taxon>Bacteria</taxon>
        <taxon>Pseudomonadati</taxon>
        <taxon>Planctomycetota</taxon>
        <taxon>Planctomycetia</taxon>
        <taxon>Planctomycetia incertae sedis</taxon>
        <taxon>Saltatorellus</taxon>
    </lineage>
</organism>
<evidence type="ECO:0000256" key="5">
    <source>
        <dbReference type="ARBA" id="ARBA00022692"/>
    </source>
</evidence>
<dbReference type="InterPro" id="IPR005791">
    <property type="entry name" value="SecD"/>
</dbReference>
<evidence type="ECO:0000256" key="6">
    <source>
        <dbReference type="ARBA" id="ARBA00022927"/>
    </source>
</evidence>
<evidence type="ECO:0000256" key="11">
    <source>
        <dbReference type="HAMAP-Rule" id="MF_01464"/>
    </source>
</evidence>
<proteinExistence type="inferred from homology"/>
<evidence type="ECO:0000256" key="1">
    <source>
        <dbReference type="ARBA" id="ARBA00004651"/>
    </source>
</evidence>
<dbReference type="OrthoDB" id="9805019at2"/>
<keyword evidence="6 10" id="KW-0653">Protein transport</keyword>
<comment type="subunit">
    <text evidence="11">Forms a complex with SecD. Part of the essential Sec protein translocation apparatus which comprises SecA, SecYEG and auxiliary proteins SecDF. Other proteins may also be involved.</text>
</comment>
<dbReference type="PRINTS" id="PR01755">
    <property type="entry name" value="SECFTRNLCASE"/>
</dbReference>
<dbReference type="AlphaFoldDB" id="A0A518ERC1"/>
<dbReference type="HAMAP" id="MF_01464_B">
    <property type="entry name" value="SecF_B"/>
    <property type="match status" value="1"/>
</dbReference>
<dbReference type="NCBIfam" id="TIGR00966">
    <property type="entry name" value="transloc_SecF"/>
    <property type="match status" value="1"/>
</dbReference>
<dbReference type="NCBIfam" id="TIGR00916">
    <property type="entry name" value="2A0604s01"/>
    <property type="match status" value="1"/>
</dbReference>
<feature type="transmembrane region" description="Helical" evidence="10">
    <location>
        <begin position="431"/>
        <end position="451"/>
    </location>
</feature>
<evidence type="ECO:0000256" key="3">
    <source>
        <dbReference type="ARBA" id="ARBA00022475"/>
    </source>
</evidence>
<dbReference type="Gene3D" id="3.30.1360.200">
    <property type="match status" value="1"/>
</dbReference>
<evidence type="ECO:0000313" key="14">
    <source>
        <dbReference type="Proteomes" id="UP000320390"/>
    </source>
</evidence>
<dbReference type="InterPro" id="IPR022646">
    <property type="entry name" value="SecD/SecF_CS"/>
</dbReference>
<gene>
    <name evidence="11" type="primary">secF</name>
    <name evidence="10" type="synonym">secD</name>
    <name evidence="13" type="ORF">Poly30_21540</name>
</gene>
<feature type="transmembrane region" description="Helical" evidence="10">
    <location>
        <begin position="9"/>
        <end position="30"/>
    </location>
</feature>
<reference evidence="13 14" key="1">
    <citation type="submission" date="2019-02" db="EMBL/GenBank/DDBJ databases">
        <title>Deep-cultivation of Planctomycetes and their phenomic and genomic characterization uncovers novel biology.</title>
        <authorList>
            <person name="Wiegand S."/>
            <person name="Jogler M."/>
            <person name="Boedeker C."/>
            <person name="Pinto D."/>
            <person name="Vollmers J."/>
            <person name="Rivas-Marin E."/>
            <person name="Kohn T."/>
            <person name="Peeters S.H."/>
            <person name="Heuer A."/>
            <person name="Rast P."/>
            <person name="Oberbeckmann S."/>
            <person name="Bunk B."/>
            <person name="Jeske O."/>
            <person name="Meyerdierks A."/>
            <person name="Storesund J.E."/>
            <person name="Kallscheuer N."/>
            <person name="Luecker S."/>
            <person name="Lage O.M."/>
            <person name="Pohl T."/>
            <person name="Merkel B.J."/>
            <person name="Hornburger P."/>
            <person name="Mueller R.-W."/>
            <person name="Bruemmer F."/>
            <person name="Labrenz M."/>
            <person name="Spormann A.M."/>
            <person name="Op den Camp H."/>
            <person name="Overmann J."/>
            <person name="Amann R."/>
            <person name="Jetten M.S.M."/>
            <person name="Mascher T."/>
            <person name="Medema M.H."/>
            <person name="Devos D.P."/>
            <person name="Kaster A.-K."/>
            <person name="Ovreas L."/>
            <person name="Rohde M."/>
            <person name="Galperin M.Y."/>
            <person name="Jogler C."/>
        </authorList>
    </citation>
    <scope>NUCLEOTIDE SEQUENCE [LARGE SCALE GENOMIC DNA]</scope>
    <source>
        <strain evidence="13 14">Poly30</strain>
    </source>
</reference>
<evidence type="ECO:0000256" key="9">
    <source>
        <dbReference type="ARBA" id="ARBA00023136"/>
    </source>
</evidence>
<keyword evidence="2 10" id="KW-0813">Transport</keyword>
<dbReference type="InterPro" id="IPR000731">
    <property type="entry name" value="SSD"/>
</dbReference>
<feature type="transmembrane region" description="Helical" evidence="10">
    <location>
        <begin position="854"/>
        <end position="875"/>
    </location>
</feature>
<comment type="similarity">
    <text evidence="10">Belongs to the SecD/SecF family. SecD subfamily.</text>
</comment>
<dbReference type="GO" id="GO:0065002">
    <property type="term" value="P:intracellular protein transmembrane transport"/>
    <property type="evidence" value="ECO:0007669"/>
    <property type="project" value="UniProtKB-UniRule"/>
</dbReference>
<dbReference type="GO" id="GO:0005886">
    <property type="term" value="C:plasma membrane"/>
    <property type="evidence" value="ECO:0007669"/>
    <property type="project" value="UniProtKB-SubCell"/>
</dbReference>
<dbReference type="Gene3D" id="1.20.1640.10">
    <property type="entry name" value="Multidrug efflux transporter AcrB transmembrane domain"/>
    <property type="match status" value="2"/>
</dbReference>
<dbReference type="InterPro" id="IPR022813">
    <property type="entry name" value="SecD/SecF_arch_bac"/>
</dbReference>
<dbReference type="RefSeq" id="WP_145196996.1">
    <property type="nucleotide sequence ID" value="NZ_CP036434.1"/>
</dbReference>
<keyword evidence="14" id="KW-1185">Reference proteome</keyword>
<keyword evidence="8 10" id="KW-0811">Translocation</keyword>
<feature type="transmembrane region" description="Helical" evidence="10">
    <location>
        <begin position="407"/>
        <end position="426"/>
    </location>
</feature>
<dbReference type="NCBIfam" id="TIGR01129">
    <property type="entry name" value="secD"/>
    <property type="match status" value="1"/>
</dbReference>
<feature type="transmembrane region" description="Helical" evidence="10">
    <location>
        <begin position="826"/>
        <end position="848"/>
    </location>
</feature>
<name>A0A518ERC1_9BACT</name>
<keyword evidence="4" id="KW-0997">Cell inner membrane</keyword>
<accession>A0A518ERC1</accession>
<feature type="transmembrane region" description="Helical" evidence="10">
    <location>
        <begin position="941"/>
        <end position="966"/>
    </location>
</feature>
<dbReference type="PANTHER" id="PTHR30081">
    <property type="entry name" value="PROTEIN-EXPORT MEMBRANE PROTEIN SEC"/>
    <property type="match status" value="1"/>
</dbReference>
<dbReference type="Gene3D" id="3.30.70.3400">
    <property type="match status" value="1"/>
</dbReference>
<feature type="transmembrane region" description="Helical" evidence="10">
    <location>
        <begin position="457"/>
        <end position="478"/>
    </location>
</feature>
<feature type="transmembrane region" description="Helical" evidence="10">
    <location>
        <begin position="499"/>
        <end position="524"/>
    </location>
</feature>
<feature type="domain" description="SSD" evidence="12">
    <location>
        <begin position="797"/>
        <end position="965"/>
    </location>
</feature>
<evidence type="ECO:0000256" key="10">
    <source>
        <dbReference type="HAMAP-Rule" id="MF_01463"/>
    </source>
</evidence>
<dbReference type="PROSITE" id="PS50156">
    <property type="entry name" value="SSD"/>
    <property type="match status" value="1"/>
</dbReference>
<keyword evidence="5 10" id="KW-0812">Transmembrane</keyword>
<dbReference type="Pfam" id="PF07549">
    <property type="entry name" value="Sec_GG"/>
    <property type="match status" value="1"/>
</dbReference>
<dbReference type="InterPro" id="IPR048634">
    <property type="entry name" value="SecD_SecF_C"/>
</dbReference>
<dbReference type="GO" id="GO:0015450">
    <property type="term" value="F:protein-transporting ATPase activity"/>
    <property type="evidence" value="ECO:0007669"/>
    <property type="project" value="InterPro"/>
</dbReference>
<feature type="transmembrane region" description="Helical" evidence="10">
    <location>
        <begin position="586"/>
        <end position="603"/>
    </location>
</feature>
<dbReference type="InterPro" id="IPR022645">
    <property type="entry name" value="SecD/SecF_bac"/>
</dbReference>
<comment type="caution">
    <text evidence="10">Lacks conserved residue(s) required for the propagation of feature annotation.</text>
</comment>
<evidence type="ECO:0000313" key="13">
    <source>
        <dbReference type="EMBL" id="QDV06639.1"/>
    </source>
</evidence>
<dbReference type="Pfam" id="PF22599">
    <property type="entry name" value="SecDF_P1_head"/>
    <property type="match status" value="1"/>
</dbReference>
<dbReference type="GO" id="GO:0043952">
    <property type="term" value="P:protein transport by the Sec complex"/>
    <property type="evidence" value="ECO:0007669"/>
    <property type="project" value="UniProtKB-UniRule"/>
</dbReference>
<comment type="similarity">
    <text evidence="11">Belongs to the SecD/SecF family. SecF subfamily.</text>
</comment>
<evidence type="ECO:0000259" key="12">
    <source>
        <dbReference type="PROSITE" id="PS50156"/>
    </source>
</evidence>
<keyword evidence="7 10" id="KW-1133">Transmembrane helix</keyword>
<protein>
    <recommendedName>
        <fullName evidence="10 11">Multifunctional fusion protein</fullName>
    </recommendedName>
    <domain>
        <recommendedName>
            <fullName evidence="10">Protein translocase subunit SecD</fullName>
        </recommendedName>
    </domain>
    <domain>
        <recommendedName>
            <fullName evidence="11">Protein-export membrane protein SecF</fullName>
        </recommendedName>
    </domain>
</protein>
<feature type="transmembrane region" description="Helical" evidence="10">
    <location>
        <begin position="909"/>
        <end position="929"/>
    </location>
</feature>
<dbReference type="InterPro" id="IPR005665">
    <property type="entry name" value="SecF_bac"/>
</dbReference>